<sequence>MQPERRQSASNKQSTKYTGGPLALPPWKPANQAQARPSLSALSLQELENQLQAALCPQGTHSRYVEPVNVVRLGEDCQVGPTPGYPASPGVRPYPYTGLPHPKVVSIGEMETSGIQSLLELSINKFRKLLIAPAEAKEGDWCVMQSRLLDDIRWNGPRVTGDRAMHWLPGNMKRKLYSPMSKILQHLPIAKEVKSDNQRGADLEEGDRFRMVDGLYNPGPNWRFRCEYTFRTNAKEGDKIEPVLLDMTCNPMDGVMVLLESKVTKIRPPEQDAFQKEAPAAIHTTAVPSMLKLICRITHSNMLQEGSSDISAPAAWLWGLPSLSSRQTSSAIGLSTLSWRSRDARTLHGP</sequence>
<keyword evidence="3" id="KW-1185">Reference proteome</keyword>
<feature type="compositionally biased region" description="Polar residues" evidence="1">
    <location>
        <begin position="8"/>
        <end position="17"/>
    </location>
</feature>
<evidence type="ECO:0000256" key="1">
    <source>
        <dbReference type="SAM" id="MobiDB-lite"/>
    </source>
</evidence>
<protein>
    <submittedName>
        <fullName evidence="2">Uncharacterized protein</fullName>
    </submittedName>
</protein>
<evidence type="ECO:0000313" key="2">
    <source>
        <dbReference type="EMBL" id="KAK5164114.1"/>
    </source>
</evidence>
<dbReference type="RefSeq" id="XP_064654442.1">
    <property type="nucleotide sequence ID" value="XM_064807428.1"/>
</dbReference>
<name>A0AAV9NXV3_9PEZI</name>
<dbReference type="AlphaFoldDB" id="A0AAV9NXV3"/>
<dbReference type="GeneID" id="89931534"/>
<dbReference type="Proteomes" id="UP001337655">
    <property type="component" value="Unassembled WGS sequence"/>
</dbReference>
<organism evidence="2 3">
    <name type="scientific">Saxophila tyrrhenica</name>
    <dbReference type="NCBI Taxonomy" id="1690608"/>
    <lineage>
        <taxon>Eukaryota</taxon>
        <taxon>Fungi</taxon>
        <taxon>Dikarya</taxon>
        <taxon>Ascomycota</taxon>
        <taxon>Pezizomycotina</taxon>
        <taxon>Dothideomycetes</taxon>
        <taxon>Dothideomycetidae</taxon>
        <taxon>Mycosphaerellales</taxon>
        <taxon>Extremaceae</taxon>
        <taxon>Saxophila</taxon>
    </lineage>
</organism>
<proteinExistence type="predicted"/>
<evidence type="ECO:0000313" key="3">
    <source>
        <dbReference type="Proteomes" id="UP001337655"/>
    </source>
</evidence>
<comment type="caution">
    <text evidence="2">The sequence shown here is derived from an EMBL/GenBank/DDBJ whole genome shotgun (WGS) entry which is preliminary data.</text>
</comment>
<reference evidence="2 3" key="1">
    <citation type="submission" date="2023-08" db="EMBL/GenBank/DDBJ databases">
        <title>Black Yeasts Isolated from many extreme environments.</title>
        <authorList>
            <person name="Coleine C."/>
            <person name="Stajich J.E."/>
            <person name="Selbmann L."/>
        </authorList>
    </citation>
    <scope>NUCLEOTIDE SEQUENCE [LARGE SCALE GENOMIC DNA]</scope>
    <source>
        <strain evidence="2 3">CCFEE 5935</strain>
    </source>
</reference>
<accession>A0AAV9NXV3</accession>
<feature type="region of interest" description="Disordered" evidence="1">
    <location>
        <begin position="1"/>
        <end position="36"/>
    </location>
</feature>
<dbReference type="EMBL" id="JAVRRT010000021">
    <property type="protein sequence ID" value="KAK5164114.1"/>
    <property type="molecule type" value="Genomic_DNA"/>
</dbReference>
<gene>
    <name evidence="2" type="ORF">LTR77_010205</name>
</gene>